<name>J3NUG4_GAET3</name>
<dbReference type="AlphaFoldDB" id="J3NUG4"/>
<reference evidence="3" key="5">
    <citation type="submission" date="2018-04" db="UniProtKB">
        <authorList>
            <consortium name="EnsemblFungi"/>
        </authorList>
    </citation>
    <scope>IDENTIFICATION</scope>
    <source>
        <strain evidence="3">R3-111a-1</strain>
    </source>
</reference>
<dbReference type="HOGENOM" id="CLU_1602819_0_0_1"/>
<reference evidence="4" key="1">
    <citation type="submission" date="2010-07" db="EMBL/GenBank/DDBJ databases">
        <title>The genome sequence of Gaeumannomyces graminis var. tritici strain R3-111a-1.</title>
        <authorList>
            <consortium name="The Broad Institute Genome Sequencing Platform"/>
            <person name="Ma L.-J."/>
            <person name="Dead R."/>
            <person name="Young S."/>
            <person name="Zeng Q."/>
            <person name="Koehrsen M."/>
            <person name="Alvarado L."/>
            <person name="Berlin A."/>
            <person name="Chapman S.B."/>
            <person name="Chen Z."/>
            <person name="Freedman E."/>
            <person name="Gellesch M."/>
            <person name="Goldberg J."/>
            <person name="Griggs A."/>
            <person name="Gujja S."/>
            <person name="Heilman E.R."/>
            <person name="Heiman D."/>
            <person name="Hepburn T."/>
            <person name="Howarth C."/>
            <person name="Jen D."/>
            <person name="Larson L."/>
            <person name="Mehta T."/>
            <person name="Neiman D."/>
            <person name="Pearson M."/>
            <person name="Roberts A."/>
            <person name="Saif S."/>
            <person name="Shea T."/>
            <person name="Shenoy N."/>
            <person name="Sisk P."/>
            <person name="Stolte C."/>
            <person name="Sykes S."/>
            <person name="Walk T."/>
            <person name="White J."/>
            <person name="Yandava C."/>
            <person name="Haas B."/>
            <person name="Nusbaum C."/>
            <person name="Birren B."/>
        </authorList>
    </citation>
    <scope>NUCLEOTIDE SEQUENCE [LARGE SCALE GENOMIC DNA]</scope>
    <source>
        <strain evidence="4">R3-111a-1</strain>
    </source>
</reference>
<feature type="region of interest" description="Disordered" evidence="1">
    <location>
        <begin position="1"/>
        <end position="65"/>
    </location>
</feature>
<keyword evidence="4" id="KW-1185">Reference proteome</keyword>
<evidence type="ECO:0000313" key="2">
    <source>
        <dbReference type="EMBL" id="EJT79837.1"/>
    </source>
</evidence>
<reference evidence="2" key="3">
    <citation type="submission" date="2010-09" db="EMBL/GenBank/DDBJ databases">
        <title>Annotation of Gaeumannomyces graminis var. tritici R3-111a-1.</title>
        <authorList>
            <consortium name="The Broad Institute Genome Sequencing Platform"/>
            <person name="Ma L.-J."/>
            <person name="Dead R."/>
            <person name="Young S.K."/>
            <person name="Zeng Q."/>
            <person name="Gargeya S."/>
            <person name="Fitzgerald M."/>
            <person name="Haas B."/>
            <person name="Abouelleil A."/>
            <person name="Alvarado L."/>
            <person name="Arachchi H.M."/>
            <person name="Berlin A."/>
            <person name="Brown A."/>
            <person name="Chapman S.B."/>
            <person name="Chen Z."/>
            <person name="Dunbar C."/>
            <person name="Freedman E."/>
            <person name="Gearin G."/>
            <person name="Gellesch M."/>
            <person name="Goldberg J."/>
            <person name="Griggs A."/>
            <person name="Gujja S."/>
            <person name="Heiman D."/>
            <person name="Howarth C."/>
            <person name="Larson L."/>
            <person name="Lui A."/>
            <person name="MacDonald P.J.P."/>
            <person name="Mehta T."/>
            <person name="Montmayeur A."/>
            <person name="Murphy C."/>
            <person name="Neiman D."/>
            <person name="Pearson M."/>
            <person name="Priest M."/>
            <person name="Roberts A."/>
            <person name="Saif S."/>
            <person name="Shea T."/>
            <person name="Shenoy N."/>
            <person name="Sisk P."/>
            <person name="Stolte C."/>
            <person name="Sykes S."/>
            <person name="Yandava C."/>
            <person name="Wortman J."/>
            <person name="Nusbaum C."/>
            <person name="Birren B."/>
        </authorList>
    </citation>
    <scope>NUCLEOTIDE SEQUENCE</scope>
    <source>
        <strain evidence="2">R3-111a-1</strain>
    </source>
</reference>
<gene>
    <name evidence="3" type="primary">20345378</name>
    <name evidence="2" type="ORF">GGTG_04920</name>
</gene>
<dbReference type="GeneID" id="20345378"/>
<feature type="region of interest" description="Disordered" evidence="1">
    <location>
        <begin position="78"/>
        <end position="103"/>
    </location>
</feature>
<evidence type="ECO:0000256" key="1">
    <source>
        <dbReference type="SAM" id="MobiDB-lite"/>
    </source>
</evidence>
<proteinExistence type="predicted"/>
<reference evidence="3" key="4">
    <citation type="journal article" date="2015" name="G3 (Bethesda)">
        <title>Genome sequences of three phytopathogenic species of the Magnaporthaceae family of fungi.</title>
        <authorList>
            <person name="Okagaki L.H."/>
            <person name="Nunes C.C."/>
            <person name="Sailsbery J."/>
            <person name="Clay B."/>
            <person name="Brown D."/>
            <person name="John T."/>
            <person name="Oh Y."/>
            <person name="Young N."/>
            <person name="Fitzgerald M."/>
            <person name="Haas B.J."/>
            <person name="Zeng Q."/>
            <person name="Young S."/>
            <person name="Adiconis X."/>
            <person name="Fan L."/>
            <person name="Levin J.Z."/>
            <person name="Mitchell T.K."/>
            <person name="Okubara P.A."/>
            <person name="Farman M.L."/>
            <person name="Kohn L.M."/>
            <person name="Birren B."/>
            <person name="Ma L.-J."/>
            <person name="Dean R.A."/>
        </authorList>
    </citation>
    <scope>NUCLEOTIDE SEQUENCE</scope>
    <source>
        <strain evidence="3">R3-111a-1</strain>
    </source>
</reference>
<reference evidence="2" key="2">
    <citation type="submission" date="2010-07" db="EMBL/GenBank/DDBJ databases">
        <authorList>
            <consortium name="The Broad Institute Genome Sequencing Platform"/>
            <consortium name="Broad Institute Genome Sequencing Center for Infectious Disease"/>
            <person name="Ma L.-J."/>
            <person name="Dead R."/>
            <person name="Young S."/>
            <person name="Zeng Q."/>
            <person name="Koehrsen M."/>
            <person name="Alvarado L."/>
            <person name="Berlin A."/>
            <person name="Chapman S.B."/>
            <person name="Chen Z."/>
            <person name="Freedman E."/>
            <person name="Gellesch M."/>
            <person name="Goldberg J."/>
            <person name="Griggs A."/>
            <person name="Gujja S."/>
            <person name="Heilman E.R."/>
            <person name="Heiman D."/>
            <person name="Hepburn T."/>
            <person name="Howarth C."/>
            <person name="Jen D."/>
            <person name="Larson L."/>
            <person name="Mehta T."/>
            <person name="Neiman D."/>
            <person name="Pearson M."/>
            <person name="Roberts A."/>
            <person name="Saif S."/>
            <person name="Shea T."/>
            <person name="Shenoy N."/>
            <person name="Sisk P."/>
            <person name="Stolte C."/>
            <person name="Sykes S."/>
            <person name="Walk T."/>
            <person name="White J."/>
            <person name="Yandava C."/>
            <person name="Haas B."/>
            <person name="Nusbaum C."/>
            <person name="Birren B."/>
        </authorList>
    </citation>
    <scope>NUCLEOTIDE SEQUENCE</scope>
    <source>
        <strain evidence="2">R3-111a-1</strain>
    </source>
</reference>
<sequence>MHSHGAQTPAARWLGQYGSKRERPCAGGATLGELEGGDARNLSAAPTSDSEVSLGGGSGGIREPRSPVRVGRVLYSFHLGRSGPRPNRQQPLESEKVGPARSGLWGTLDQMALRRRRRGRPPAQFLYPHHNIGPLFSLHRFGPFATTRAGPKGATAMRTKETIYWE</sequence>
<protein>
    <submittedName>
        <fullName evidence="2 3">Uncharacterized protein</fullName>
    </submittedName>
</protein>
<evidence type="ECO:0000313" key="4">
    <source>
        <dbReference type="Proteomes" id="UP000006039"/>
    </source>
</evidence>
<dbReference type="Proteomes" id="UP000006039">
    <property type="component" value="Unassembled WGS sequence"/>
</dbReference>
<organism evidence="2">
    <name type="scientific">Gaeumannomyces tritici (strain R3-111a-1)</name>
    <name type="common">Wheat and barley take-all root rot fungus</name>
    <name type="synonym">Gaeumannomyces graminis var. tritici</name>
    <dbReference type="NCBI Taxonomy" id="644352"/>
    <lineage>
        <taxon>Eukaryota</taxon>
        <taxon>Fungi</taxon>
        <taxon>Dikarya</taxon>
        <taxon>Ascomycota</taxon>
        <taxon>Pezizomycotina</taxon>
        <taxon>Sordariomycetes</taxon>
        <taxon>Sordariomycetidae</taxon>
        <taxon>Magnaporthales</taxon>
        <taxon>Magnaporthaceae</taxon>
        <taxon>Gaeumannomyces</taxon>
    </lineage>
</organism>
<evidence type="ECO:0000313" key="3">
    <source>
        <dbReference type="EnsemblFungi" id="EJT79837"/>
    </source>
</evidence>
<dbReference type="VEuPathDB" id="FungiDB:GGTG_04920"/>
<dbReference type="RefSeq" id="XP_009220982.1">
    <property type="nucleotide sequence ID" value="XM_009222718.1"/>
</dbReference>
<dbReference type="EMBL" id="GL385396">
    <property type="protein sequence ID" value="EJT79837.1"/>
    <property type="molecule type" value="Genomic_DNA"/>
</dbReference>
<dbReference type="EnsemblFungi" id="EJT79837">
    <property type="protein sequence ID" value="EJT79837"/>
    <property type="gene ID" value="GGTG_04920"/>
</dbReference>
<accession>J3NUG4</accession>